<dbReference type="InterPro" id="IPR055178">
    <property type="entry name" value="RsdA/BaiN/AoA(So)-like_dom"/>
</dbReference>
<feature type="domain" description="RsdA/BaiN/AoA(So)-like Rossmann fold-like" evidence="4">
    <location>
        <begin position="3"/>
        <end position="405"/>
    </location>
</feature>
<dbReference type="SUPFAM" id="SSF51905">
    <property type="entry name" value="FAD/NAD(P)-binding domain"/>
    <property type="match status" value="1"/>
</dbReference>
<evidence type="ECO:0000256" key="3">
    <source>
        <dbReference type="ARBA" id="ARBA00022827"/>
    </source>
</evidence>
<comment type="caution">
    <text evidence="6">The sequence shown here is derived from an EMBL/GenBank/DDBJ whole genome shotgun (WGS) entry which is preliminary data.</text>
</comment>
<evidence type="ECO:0000313" key="7">
    <source>
        <dbReference type="Proteomes" id="UP001239167"/>
    </source>
</evidence>
<dbReference type="RefSeq" id="WP_196603336.1">
    <property type="nucleotide sequence ID" value="NZ_CP116940.1"/>
</dbReference>
<dbReference type="InterPro" id="IPR036188">
    <property type="entry name" value="FAD/NAD-bd_sf"/>
</dbReference>
<dbReference type="Pfam" id="PF03486">
    <property type="entry name" value="HI0933_like"/>
    <property type="match status" value="1"/>
</dbReference>
<dbReference type="PANTHER" id="PTHR42887:SF2">
    <property type="entry name" value="OS12G0638800 PROTEIN"/>
    <property type="match status" value="1"/>
</dbReference>
<protein>
    <submittedName>
        <fullName evidence="6">Rossmann fold flavoprotein</fullName>
    </submittedName>
</protein>
<gene>
    <name evidence="6" type="ORF">J2S01_001466</name>
</gene>
<feature type="domain" description="RsdA/BaiN/AoA(So)-like insert" evidence="5">
    <location>
        <begin position="190"/>
        <end position="353"/>
    </location>
</feature>
<organism evidence="6 7">
    <name type="scientific">Pectinatus haikarae</name>
    <dbReference type="NCBI Taxonomy" id="349096"/>
    <lineage>
        <taxon>Bacteria</taxon>
        <taxon>Bacillati</taxon>
        <taxon>Bacillota</taxon>
        <taxon>Negativicutes</taxon>
        <taxon>Selenomonadales</taxon>
        <taxon>Selenomonadaceae</taxon>
        <taxon>Pectinatus</taxon>
    </lineage>
</organism>
<keyword evidence="3" id="KW-0274">FAD</keyword>
<sequence length="411" mass="44942">MKNIVIIGAGPAGMMAAVQASAADNKVILLEKKDRPGRKLMITGKGRCNITNTADLSGFMKNIPGNGKFLYSAFKNFFNEDVIDFFQQIGVPTKVERGGRVFPQSDKAADVVKALTDKMYDCQVEMRFNTDVEKIISHDGKIKGVKIKDDVIEADAVVLAAGGASYPVTGSDGSGAKLAREAGHNIISLQPALVPLVSDDEWVKSLQGLSLRNVRVSVFTDEKKSAEMFGEMMFTHFGVTGPIVLSLSRQIVLSLAEKKKVYLAVNLKPALTPEQLNARIQRDFKKYTRKQVKNAMIDLLPHRLIPIVLDLAYIDGDKSVDEITKKERIHLTETLQKLPFDIEKARPLPEAIVTCGGVNVKEIDPKTMQSKLLEGLFFAGEVTDIDGYTGGFNLQAAFSMGYTAGIMAGKQ</sequence>
<dbReference type="InterPro" id="IPR004792">
    <property type="entry name" value="BaiN-like"/>
</dbReference>
<comment type="cofactor">
    <cofactor evidence="1">
        <name>FAD</name>
        <dbReference type="ChEBI" id="CHEBI:57692"/>
    </cofactor>
</comment>
<dbReference type="Gene3D" id="2.40.30.10">
    <property type="entry name" value="Translation factors"/>
    <property type="match status" value="1"/>
</dbReference>
<dbReference type="InterPro" id="IPR023166">
    <property type="entry name" value="BaiN-like_dom_sf"/>
</dbReference>
<dbReference type="SUPFAM" id="SSF160996">
    <property type="entry name" value="HI0933 insert domain-like"/>
    <property type="match status" value="1"/>
</dbReference>
<dbReference type="Gene3D" id="1.10.8.260">
    <property type="entry name" value="HI0933 insert domain-like"/>
    <property type="match status" value="1"/>
</dbReference>
<evidence type="ECO:0000313" key="6">
    <source>
        <dbReference type="EMBL" id="MDQ0203747.1"/>
    </source>
</evidence>
<dbReference type="PANTHER" id="PTHR42887">
    <property type="entry name" value="OS12G0638800 PROTEIN"/>
    <property type="match status" value="1"/>
</dbReference>
<dbReference type="EMBL" id="JAUSUE010000009">
    <property type="protein sequence ID" value="MDQ0203747.1"/>
    <property type="molecule type" value="Genomic_DNA"/>
</dbReference>
<evidence type="ECO:0000259" key="4">
    <source>
        <dbReference type="Pfam" id="PF03486"/>
    </source>
</evidence>
<name>A0ABT9Y7E8_9FIRM</name>
<dbReference type="Gene3D" id="3.50.50.60">
    <property type="entry name" value="FAD/NAD(P)-binding domain"/>
    <property type="match status" value="1"/>
</dbReference>
<dbReference type="NCBIfam" id="TIGR00275">
    <property type="entry name" value="aminoacetone oxidase family FAD-binding enzyme"/>
    <property type="match status" value="1"/>
</dbReference>
<reference evidence="6 7" key="1">
    <citation type="submission" date="2023-07" db="EMBL/GenBank/DDBJ databases">
        <title>Genomic Encyclopedia of Type Strains, Phase IV (KMG-IV): sequencing the most valuable type-strain genomes for metagenomic binning, comparative biology and taxonomic classification.</title>
        <authorList>
            <person name="Goeker M."/>
        </authorList>
    </citation>
    <scope>NUCLEOTIDE SEQUENCE [LARGE SCALE GENOMIC DNA]</scope>
    <source>
        <strain evidence="6 7">DSM 16980</strain>
    </source>
</reference>
<keyword evidence="7" id="KW-1185">Reference proteome</keyword>
<dbReference type="Pfam" id="PF22780">
    <property type="entry name" value="HI0933_like_1st"/>
    <property type="match status" value="1"/>
</dbReference>
<dbReference type="InterPro" id="IPR057661">
    <property type="entry name" value="RsdA/BaiN/AoA(So)_Rossmann"/>
</dbReference>
<dbReference type="PRINTS" id="PR00368">
    <property type="entry name" value="FADPNR"/>
</dbReference>
<evidence type="ECO:0000256" key="1">
    <source>
        <dbReference type="ARBA" id="ARBA00001974"/>
    </source>
</evidence>
<keyword evidence="2" id="KW-0285">Flavoprotein</keyword>
<evidence type="ECO:0000259" key="5">
    <source>
        <dbReference type="Pfam" id="PF22780"/>
    </source>
</evidence>
<evidence type="ECO:0000256" key="2">
    <source>
        <dbReference type="ARBA" id="ARBA00022630"/>
    </source>
</evidence>
<dbReference type="Proteomes" id="UP001239167">
    <property type="component" value="Unassembled WGS sequence"/>
</dbReference>
<proteinExistence type="predicted"/>
<accession>A0ABT9Y7E8</accession>